<dbReference type="HOGENOM" id="CLU_1662873_0_0_1"/>
<feature type="domain" description="Tyr recombinase" evidence="2">
    <location>
        <begin position="24"/>
        <end position="92"/>
    </location>
</feature>
<dbReference type="GO" id="GO:0006310">
    <property type="term" value="P:DNA recombination"/>
    <property type="evidence" value="ECO:0007669"/>
    <property type="project" value="UniProtKB-KW"/>
</dbReference>
<keyword evidence="4" id="KW-1185">Reference proteome</keyword>
<dbReference type="SUPFAM" id="SSF56349">
    <property type="entry name" value="DNA breaking-rejoining enzymes"/>
    <property type="match status" value="1"/>
</dbReference>
<sequence length="159" mass="17859">MDKLRSYSDVDVVNFDKMGSCWYKNEPLGKNSISKLMPKISQKAGLSKVYTAHCVRASTITSLHQAGVDAKQICGITKHKNEQSLSSYIKDSSSSQKRACSGILSRPFASSEIIEMENSNDCKLGSLSREGKFFILERKKYFYTGCHAKLSLFQLHNKF</sequence>
<dbReference type="GO" id="GO:0003677">
    <property type="term" value="F:DNA binding"/>
    <property type="evidence" value="ECO:0007669"/>
    <property type="project" value="InterPro"/>
</dbReference>
<dbReference type="PhylomeDB" id="A7S0Y7"/>
<dbReference type="Proteomes" id="UP000001593">
    <property type="component" value="Unassembled WGS sequence"/>
</dbReference>
<organism evidence="3 4">
    <name type="scientific">Nematostella vectensis</name>
    <name type="common">Starlet sea anemone</name>
    <dbReference type="NCBI Taxonomy" id="45351"/>
    <lineage>
        <taxon>Eukaryota</taxon>
        <taxon>Metazoa</taxon>
        <taxon>Cnidaria</taxon>
        <taxon>Anthozoa</taxon>
        <taxon>Hexacorallia</taxon>
        <taxon>Actiniaria</taxon>
        <taxon>Edwardsiidae</taxon>
        <taxon>Nematostella</taxon>
    </lineage>
</organism>
<accession>A7S0Y7</accession>
<dbReference type="PANTHER" id="PTHR16477:SF2">
    <property type="entry name" value="COILED-COIL DOMAIN-CONTAINING PROTEIN 106"/>
    <property type="match status" value="1"/>
</dbReference>
<dbReference type="InParanoid" id="A7S0Y7"/>
<evidence type="ECO:0000313" key="3">
    <source>
        <dbReference type="EMBL" id="EDO42665.1"/>
    </source>
</evidence>
<evidence type="ECO:0000259" key="2">
    <source>
        <dbReference type="Pfam" id="PF00589"/>
    </source>
</evidence>
<dbReference type="EMBL" id="DS469562">
    <property type="protein sequence ID" value="EDO42665.1"/>
    <property type="molecule type" value="Genomic_DNA"/>
</dbReference>
<dbReference type="InterPro" id="IPR013762">
    <property type="entry name" value="Integrase-like_cat_sf"/>
</dbReference>
<proteinExistence type="predicted"/>
<reference evidence="3 4" key="1">
    <citation type="journal article" date="2007" name="Science">
        <title>Sea anemone genome reveals ancestral eumetazoan gene repertoire and genomic organization.</title>
        <authorList>
            <person name="Putnam N.H."/>
            <person name="Srivastava M."/>
            <person name="Hellsten U."/>
            <person name="Dirks B."/>
            <person name="Chapman J."/>
            <person name="Salamov A."/>
            <person name="Terry A."/>
            <person name="Shapiro H."/>
            <person name="Lindquist E."/>
            <person name="Kapitonov V.V."/>
            <person name="Jurka J."/>
            <person name="Genikhovich G."/>
            <person name="Grigoriev I.V."/>
            <person name="Lucas S.M."/>
            <person name="Steele R.E."/>
            <person name="Finnerty J.R."/>
            <person name="Technau U."/>
            <person name="Martindale M.Q."/>
            <person name="Rokhsar D.S."/>
        </authorList>
    </citation>
    <scope>NUCLEOTIDE SEQUENCE [LARGE SCALE GENOMIC DNA]</scope>
    <source>
        <strain evidence="4">CH2 X CH6</strain>
    </source>
</reference>
<gene>
    <name evidence="3" type="ORF">NEMVEDRAFT_v1g205108</name>
</gene>
<dbReference type="AlphaFoldDB" id="A7S0Y7"/>
<evidence type="ECO:0000256" key="1">
    <source>
        <dbReference type="ARBA" id="ARBA00023172"/>
    </source>
</evidence>
<dbReference type="InterPro" id="IPR002104">
    <property type="entry name" value="Integrase_catalytic"/>
</dbReference>
<dbReference type="InterPro" id="IPR011010">
    <property type="entry name" value="DNA_brk_join_enz"/>
</dbReference>
<evidence type="ECO:0000313" key="4">
    <source>
        <dbReference type="Proteomes" id="UP000001593"/>
    </source>
</evidence>
<protein>
    <recommendedName>
        <fullName evidence="2">Tyr recombinase domain-containing protein</fullName>
    </recommendedName>
</protein>
<dbReference type="PANTHER" id="PTHR16477">
    <property type="entry name" value="COILED-COIL DOMAIN-CONTAINING PROTEIN 106"/>
    <property type="match status" value="1"/>
</dbReference>
<dbReference type="InterPro" id="IPR031591">
    <property type="entry name" value="CCDC106"/>
</dbReference>
<dbReference type="GO" id="GO:0015074">
    <property type="term" value="P:DNA integration"/>
    <property type="evidence" value="ECO:0007669"/>
    <property type="project" value="InterPro"/>
</dbReference>
<dbReference type="Gene3D" id="1.10.443.10">
    <property type="entry name" value="Intergrase catalytic core"/>
    <property type="match status" value="1"/>
</dbReference>
<dbReference type="Pfam" id="PF00589">
    <property type="entry name" value="Phage_integrase"/>
    <property type="match status" value="1"/>
</dbReference>
<name>A7S0Y7_NEMVE</name>
<keyword evidence="1" id="KW-0233">DNA recombination</keyword>